<evidence type="ECO:0000259" key="1">
    <source>
        <dbReference type="Pfam" id="PF09339"/>
    </source>
</evidence>
<dbReference type="InterPro" id="IPR036390">
    <property type="entry name" value="WH_DNA-bd_sf"/>
</dbReference>
<dbReference type="GO" id="GO:0003677">
    <property type="term" value="F:DNA binding"/>
    <property type="evidence" value="ECO:0007669"/>
    <property type="project" value="InterPro"/>
</dbReference>
<evidence type="ECO:0000313" key="2">
    <source>
        <dbReference type="EMBL" id="OWY35787.1"/>
    </source>
</evidence>
<dbReference type="Gene3D" id="1.10.10.10">
    <property type="entry name" value="Winged helix-like DNA-binding domain superfamily/Winged helix DNA-binding domain"/>
    <property type="match status" value="1"/>
</dbReference>
<dbReference type="AlphaFoldDB" id="A0A225SX75"/>
<organism evidence="2 3">
    <name type="scientific">Herbaspirillum aquaticum</name>
    <dbReference type="NCBI Taxonomy" id="568783"/>
    <lineage>
        <taxon>Bacteria</taxon>
        <taxon>Pseudomonadati</taxon>
        <taxon>Pseudomonadota</taxon>
        <taxon>Betaproteobacteria</taxon>
        <taxon>Burkholderiales</taxon>
        <taxon>Oxalobacteraceae</taxon>
        <taxon>Herbaspirillum</taxon>
    </lineage>
</organism>
<protein>
    <submittedName>
        <fullName evidence="2">Transcriptional regulator</fullName>
    </submittedName>
</protein>
<proteinExistence type="predicted"/>
<keyword evidence="3" id="KW-1185">Reference proteome</keyword>
<gene>
    <name evidence="2" type="ORF">CEJ45_05105</name>
</gene>
<dbReference type="Pfam" id="PF09339">
    <property type="entry name" value="HTH_IclR"/>
    <property type="match status" value="1"/>
</dbReference>
<feature type="domain" description="HTH iclR-type" evidence="1">
    <location>
        <begin position="46"/>
        <end position="80"/>
    </location>
</feature>
<dbReference type="SUPFAM" id="SSF46785">
    <property type="entry name" value="Winged helix' DNA-binding domain"/>
    <property type="match status" value="1"/>
</dbReference>
<dbReference type="InterPro" id="IPR005471">
    <property type="entry name" value="Tscrpt_reg_IclR_N"/>
</dbReference>
<evidence type="ECO:0000313" key="3">
    <source>
        <dbReference type="Proteomes" id="UP000214747"/>
    </source>
</evidence>
<sequence length="98" mass="10570">MEAGMSVADMPAQEDTDLQARAQQMGVPPEVLLIVETLQADAEEKEGGALSLARLSKRTQLRMSTLRRFLSALEEAGVVKVEMNEDGTGSARLLVSPQ</sequence>
<reference evidence="2 3" key="1">
    <citation type="journal article" date="2010" name="Int. J. Syst. Evol. Microbiol.">
        <title>Reclassification of Herbaspirillum putei as a later heterotypic synonym of Herbaspirillum huttiense, with the description of H. huttiense subsp. huttiense subsp. nov. and H. huttiense subsp. putei subsp. nov., comb. nov., and description of Herbaspirillum aquaticum sp. nov.</title>
        <authorList>
            <person name="Dobritsa A.P."/>
            <person name="Reddy M.C."/>
            <person name="Samadpour M."/>
        </authorList>
    </citation>
    <scope>NUCLEOTIDE SEQUENCE [LARGE SCALE GENOMIC DNA]</scope>
    <source>
        <strain evidence="2 3">IEH 4430</strain>
    </source>
</reference>
<name>A0A225SX75_9BURK</name>
<dbReference type="InterPro" id="IPR036388">
    <property type="entry name" value="WH-like_DNA-bd_sf"/>
</dbReference>
<dbReference type="Proteomes" id="UP000214747">
    <property type="component" value="Unassembled WGS sequence"/>
</dbReference>
<accession>A0A225SX75</accession>
<comment type="caution">
    <text evidence="2">The sequence shown here is derived from an EMBL/GenBank/DDBJ whole genome shotgun (WGS) entry which is preliminary data.</text>
</comment>
<dbReference type="EMBL" id="NJGV01000004">
    <property type="protein sequence ID" value="OWY35787.1"/>
    <property type="molecule type" value="Genomic_DNA"/>
</dbReference>
<dbReference type="GO" id="GO:0006355">
    <property type="term" value="P:regulation of DNA-templated transcription"/>
    <property type="evidence" value="ECO:0007669"/>
    <property type="project" value="InterPro"/>
</dbReference>